<reference evidence="1" key="1">
    <citation type="journal article" date="2021" name="Mol. Ecol. Resour.">
        <title>Apolygus lucorum genome provides insights into omnivorousness and mesophyll feeding.</title>
        <authorList>
            <person name="Liu Y."/>
            <person name="Liu H."/>
            <person name="Wang H."/>
            <person name="Huang T."/>
            <person name="Liu B."/>
            <person name="Yang B."/>
            <person name="Yin L."/>
            <person name="Li B."/>
            <person name="Zhang Y."/>
            <person name="Zhang S."/>
            <person name="Jiang F."/>
            <person name="Zhang X."/>
            <person name="Ren Y."/>
            <person name="Wang B."/>
            <person name="Wang S."/>
            <person name="Lu Y."/>
            <person name="Wu K."/>
            <person name="Fan W."/>
            <person name="Wang G."/>
        </authorList>
    </citation>
    <scope>NUCLEOTIDE SEQUENCE</scope>
    <source>
        <strain evidence="1">12Hb</strain>
    </source>
</reference>
<protein>
    <submittedName>
        <fullName evidence="1">Uncharacterized protein</fullName>
    </submittedName>
</protein>
<evidence type="ECO:0000313" key="2">
    <source>
        <dbReference type="Proteomes" id="UP000466442"/>
    </source>
</evidence>
<organism evidence="1 2">
    <name type="scientific">Apolygus lucorum</name>
    <name type="common">Small green plant bug</name>
    <name type="synonym">Lygocoris lucorum</name>
    <dbReference type="NCBI Taxonomy" id="248454"/>
    <lineage>
        <taxon>Eukaryota</taxon>
        <taxon>Metazoa</taxon>
        <taxon>Ecdysozoa</taxon>
        <taxon>Arthropoda</taxon>
        <taxon>Hexapoda</taxon>
        <taxon>Insecta</taxon>
        <taxon>Pterygota</taxon>
        <taxon>Neoptera</taxon>
        <taxon>Paraneoptera</taxon>
        <taxon>Hemiptera</taxon>
        <taxon>Heteroptera</taxon>
        <taxon>Panheteroptera</taxon>
        <taxon>Cimicomorpha</taxon>
        <taxon>Miridae</taxon>
        <taxon>Mirini</taxon>
        <taxon>Apolygus</taxon>
    </lineage>
</organism>
<sequence>MSGISTAQPTMKTNGFNIYKALKHNAGKSPVGIQKDLKNEGLVMTLNDVRRCLAKAANAGLMKRTKKGYRLEYPICDNLIKSSFPGFLGNELVLEDLMRNRTWILCGPDSSCKEHSIKNENLQEGRLKRGASFLSVIGSGLIRSLSFLSMGKKIHGGSLDVNGASLTHLMSEQDRLEDTQPPIKRPCIDPTIRESENHKLMEECWDGMTTLLRKIEKTELLPGVDID</sequence>
<accession>A0A6A4IRV7</accession>
<keyword evidence="2" id="KW-1185">Reference proteome</keyword>
<dbReference type="Proteomes" id="UP000466442">
    <property type="component" value="Unassembled WGS sequence"/>
</dbReference>
<evidence type="ECO:0000313" key="1">
    <source>
        <dbReference type="EMBL" id="KAF6200367.1"/>
    </source>
</evidence>
<dbReference type="AlphaFoldDB" id="A0A6A4IRV7"/>
<proteinExistence type="predicted"/>
<gene>
    <name evidence="1" type="ORF">GE061_006670</name>
</gene>
<comment type="caution">
    <text evidence="1">The sequence shown here is derived from an EMBL/GenBank/DDBJ whole genome shotgun (WGS) entry which is preliminary data.</text>
</comment>
<name>A0A6A4IRV7_APOLU</name>
<dbReference type="EMBL" id="WIXP02000014">
    <property type="protein sequence ID" value="KAF6200367.1"/>
    <property type="molecule type" value="Genomic_DNA"/>
</dbReference>